<dbReference type="EMBL" id="CP103305">
    <property type="protein sequence ID" value="UVS68869.1"/>
    <property type="molecule type" value="Genomic_DNA"/>
</dbReference>
<name>A0A977NLJ8_9ARCH</name>
<proteinExistence type="predicted"/>
<protein>
    <submittedName>
        <fullName evidence="1">Uncharacterized protein</fullName>
    </submittedName>
</protein>
<accession>A0A977NLJ8</accession>
<dbReference type="AlphaFoldDB" id="A0A977NLJ8"/>
<organism evidence="1">
    <name type="scientific">Nitrososphaera viennensis</name>
    <dbReference type="NCBI Taxonomy" id="1034015"/>
    <lineage>
        <taxon>Archaea</taxon>
        <taxon>Nitrososphaerota</taxon>
        <taxon>Nitrososphaeria</taxon>
        <taxon>Nitrososphaerales</taxon>
        <taxon>Nitrososphaeraceae</taxon>
        <taxon>Nitrososphaera</taxon>
    </lineage>
</organism>
<dbReference type="RefSeq" id="WP_158435241.1">
    <property type="nucleotide sequence ID" value="NZ_CP103305.1"/>
</dbReference>
<sequence length="110" mass="11783">MMAFILWQGDPAANADIPPPSVTIDRVEFGDGVITAHVRNNGLEIVKIAQADINDRIVPAAIEPSKDIKSLEEAKLVIPFNWLGGQPYEVGVTTSDGTRFAALVVEAPTT</sequence>
<reference evidence="1" key="1">
    <citation type="submission" date="2022-08" db="EMBL/GenBank/DDBJ databases">
        <title>Dynamic responses of ammonia-oxidizing microbial communities induced by reactive oxygen species (ROS) in fluctuating redox aquifers.</title>
        <authorList>
            <person name="Wang P."/>
            <person name="Wang H."/>
        </authorList>
    </citation>
    <scope>NUCLEOTIDE SEQUENCE</scope>
    <source>
        <strain evidence="1">PLX03</strain>
    </source>
</reference>
<gene>
    <name evidence="1" type="ORF">NWT39_13290</name>
</gene>
<dbReference type="Proteomes" id="UP001059771">
    <property type="component" value="Chromosome"/>
</dbReference>
<dbReference type="GeneID" id="74947931"/>
<evidence type="ECO:0000313" key="1">
    <source>
        <dbReference type="EMBL" id="UVS68869.1"/>
    </source>
</evidence>